<accession>A0AA46AKM6</accession>
<evidence type="ECO:0000313" key="1">
    <source>
        <dbReference type="EMBL" id="SMP72331.1"/>
    </source>
</evidence>
<organism evidence="1 2">
    <name type="scientific">Anoxynatronum buryatiense</name>
    <dbReference type="NCBI Taxonomy" id="489973"/>
    <lineage>
        <taxon>Bacteria</taxon>
        <taxon>Bacillati</taxon>
        <taxon>Bacillota</taxon>
        <taxon>Clostridia</taxon>
        <taxon>Eubacteriales</taxon>
        <taxon>Clostridiaceae</taxon>
        <taxon>Anoxynatronum</taxon>
    </lineage>
</organism>
<dbReference type="AlphaFoldDB" id="A0AA46AKM6"/>
<keyword evidence="2" id="KW-1185">Reference proteome</keyword>
<dbReference type="Proteomes" id="UP001158066">
    <property type="component" value="Unassembled WGS sequence"/>
</dbReference>
<sequence>MKNAARNYGYFALLSNEVKDPFEALSLYRSKDIAEKGFGDLKERLNFRRMQVSSQLSLDGKIFVEFIALIYLSYVKKKMQDAGLFTKWTLQGLLDELDAIELFESPEHGRLLGEVTQKQKDIYIALGVDPPSL</sequence>
<evidence type="ECO:0008006" key="3">
    <source>
        <dbReference type="Google" id="ProtNLM"/>
    </source>
</evidence>
<comment type="caution">
    <text evidence="1">The sequence shown here is derived from an EMBL/GenBank/DDBJ whole genome shotgun (WGS) entry which is preliminary data.</text>
</comment>
<gene>
    <name evidence="1" type="ORF">SAMN06296020_1281</name>
</gene>
<proteinExistence type="predicted"/>
<dbReference type="EMBL" id="FXUF01000028">
    <property type="protein sequence ID" value="SMP72331.1"/>
    <property type="molecule type" value="Genomic_DNA"/>
</dbReference>
<name>A0AA46AKM6_9CLOT</name>
<reference evidence="1" key="1">
    <citation type="submission" date="2017-05" db="EMBL/GenBank/DDBJ databases">
        <authorList>
            <person name="Varghese N."/>
            <person name="Submissions S."/>
        </authorList>
    </citation>
    <scope>NUCLEOTIDE SEQUENCE</scope>
    <source>
        <strain evidence="1">Su22</strain>
    </source>
</reference>
<evidence type="ECO:0000313" key="2">
    <source>
        <dbReference type="Proteomes" id="UP001158066"/>
    </source>
</evidence>
<protein>
    <recommendedName>
        <fullName evidence="3">Transposase</fullName>
    </recommendedName>
</protein>